<dbReference type="Proteomes" id="UP000796761">
    <property type="component" value="Unassembled WGS sequence"/>
</dbReference>
<evidence type="ECO:0000313" key="3">
    <source>
        <dbReference type="Proteomes" id="UP000796761"/>
    </source>
</evidence>
<proteinExistence type="predicted"/>
<dbReference type="EMBL" id="SWJQ01000530">
    <property type="protein sequence ID" value="TRZ13197.1"/>
    <property type="molecule type" value="Genomic_DNA"/>
</dbReference>
<feature type="compositionally biased region" description="Polar residues" evidence="1">
    <location>
        <begin position="16"/>
        <end position="27"/>
    </location>
</feature>
<feature type="non-terminal residue" evidence="2">
    <location>
        <position position="1"/>
    </location>
</feature>
<feature type="region of interest" description="Disordered" evidence="1">
    <location>
        <begin position="1"/>
        <end position="27"/>
    </location>
</feature>
<organism evidence="2 3">
    <name type="scientific">Zosterops borbonicus</name>
    <dbReference type="NCBI Taxonomy" id="364589"/>
    <lineage>
        <taxon>Eukaryota</taxon>
        <taxon>Metazoa</taxon>
        <taxon>Chordata</taxon>
        <taxon>Craniata</taxon>
        <taxon>Vertebrata</taxon>
        <taxon>Euteleostomi</taxon>
        <taxon>Archelosauria</taxon>
        <taxon>Archosauria</taxon>
        <taxon>Dinosauria</taxon>
        <taxon>Saurischia</taxon>
        <taxon>Theropoda</taxon>
        <taxon>Coelurosauria</taxon>
        <taxon>Aves</taxon>
        <taxon>Neognathae</taxon>
        <taxon>Neoaves</taxon>
        <taxon>Telluraves</taxon>
        <taxon>Australaves</taxon>
        <taxon>Passeriformes</taxon>
        <taxon>Sylvioidea</taxon>
        <taxon>Zosteropidae</taxon>
        <taxon>Zosterops</taxon>
    </lineage>
</organism>
<sequence>TPEGKFLQVPSPVEPAQSNGLSPVQGSSETCQKVVTLQVLPKTKEDTDVLQEWDEFTNPEKT</sequence>
<comment type="caution">
    <text evidence="2">The sequence shown here is derived from an EMBL/GenBank/DDBJ whole genome shotgun (WGS) entry which is preliminary data.</text>
</comment>
<gene>
    <name evidence="2" type="ORF">HGM15179_013911</name>
</gene>
<keyword evidence="3" id="KW-1185">Reference proteome</keyword>
<name>A0A8K1G7I1_9PASS</name>
<evidence type="ECO:0000313" key="2">
    <source>
        <dbReference type="EMBL" id="TRZ13197.1"/>
    </source>
</evidence>
<reference evidence="2" key="1">
    <citation type="submission" date="2019-04" db="EMBL/GenBank/DDBJ databases">
        <title>Genome assembly of Zosterops borbonicus 15179.</title>
        <authorList>
            <person name="Leroy T."/>
            <person name="Anselmetti Y."/>
            <person name="Tilak M.-K."/>
            <person name="Nabholz B."/>
        </authorList>
    </citation>
    <scope>NUCLEOTIDE SEQUENCE</scope>
    <source>
        <strain evidence="2">HGM_15179</strain>
        <tissue evidence="2">Muscle</tissue>
    </source>
</reference>
<accession>A0A8K1G7I1</accession>
<protein>
    <submittedName>
        <fullName evidence="2">Uncharacterized protein</fullName>
    </submittedName>
</protein>
<dbReference type="AlphaFoldDB" id="A0A8K1G7I1"/>
<evidence type="ECO:0000256" key="1">
    <source>
        <dbReference type="SAM" id="MobiDB-lite"/>
    </source>
</evidence>